<protein>
    <submittedName>
        <fullName evidence="1">Uncharacterized protein</fullName>
    </submittedName>
</protein>
<gene>
    <name evidence="1" type="ORF">METZ01_LOCUS61132</name>
</gene>
<proteinExistence type="predicted"/>
<name>A0A381SY67_9ZZZZ</name>
<evidence type="ECO:0000313" key="1">
    <source>
        <dbReference type="EMBL" id="SVA08278.1"/>
    </source>
</evidence>
<dbReference type="AlphaFoldDB" id="A0A381SY67"/>
<organism evidence="1">
    <name type="scientific">marine metagenome</name>
    <dbReference type="NCBI Taxonomy" id="408172"/>
    <lineage>
        <taxon>unclassified sequences</taxon>
        <taxon>metagenomes</taxon>
        <taxon>ecological metagenomes</taxon>
    </lineage>
</organism>
<dbReference type="EMBL" id="UINC01003667">
    <property type="protein sequence ID" value="SVA08278.1"/>
    <property type="molecule type" value="Genomic_DNA"/>
</dbReference>
<reference evidence="1" key="1">
    <citation type="submission" date="2018-05" db="EMBL/GenBank/DDBJ databases">
        <authorList>
            <person name="Lanie J.A."/>
            <person name="Ng W.-L."/>
            <person name="Kazmierczak K.M."/>
            <person name="Andrzejewski T.M."/>
            <person name="Davidsen T.M."/>
            <person name="Wayne K.J."/>
            <person name="Tettelin H."/>
            <person name="Glass J.I."/>
            <person name="Rusch D."/>
            <person name="Podicherti R."/>
            <person name="Tsui H.-C.T."/>
            <person name="Winkler M.E."/>
        </authorList>
    </citation>
    <scope>NUCLEOTIDE SEQUENCE</scope>
</reference>
<accession>A0A381SY67</accession>
<sequence>MKHAILTSTILGGPAVLVMCLAPFPGYLSPLTHTL</sequence>